<dbReference type="EMBL" id="JXOJ01000008">
    <property type="protein sequence ID" value="KLK87238.1"/>
    <property type="molecule type" value="Genomic_DNA"/>
</dbReference>
<evidence type="ECO:0000313" key="4">
    <source>
        <dbReference type="Proteomes" id="UP000035301"/>
    </source>
</evidence>
<feature type="domain" description="Peptidase M24" evidence="1">
    <location>
        <begin position="145"/>
        <end position="378"/>
    </location>
</feature>
<sequence>MEHKTPASELRDRMERFRLRMERENPSWEFAAIFGRTNQFYFTGTMQDGVLLIPRDEEGVLWVRRSLERAEDESHFPEIRPMKSFRDAAAGMGACPKTVHVETETVPLALLERFRKYFPFTATASLDAQAAKVRSVKSAYELAILERAGRIHRHVLEDCVPAMLREGMSEAELGGEVFSRLVAEGHHGIARFGMFGTEMILGQLGFGESSIYPTGFDGPGGCLGAAPGAPVLGSHDRKLGTGDLVFVDCACGVQGYHTDKTVTYMFGRPLLEEAIEAHRRCVEVQDRTASMLRPGISPAEIYDTILGDLDPVFLENFMGYGKRRVQFLGHGVGLQVDEMPVIARGFDEPLEEGMVIALEPKKGVQGVGMVGIENTFVVARGGGRCITGANPGLVPVY</sequence>
<comment type="caution">
    <text evidence="3">The sequence shown here is derived from an EMBL/GenBank/DDBJ whole genome shotgun (WGS) entry which is preliminary data.</text>
</comment>
<dbReference type="Pfam" id="PF00557">
    <property type="entry name" value="Peptidase_M24"/>
    <property type="match status" value="1"/>
</dbReference>
<reference evidence="3 4" key="1">
    <citation type="journal article" date="2015" name="Int. J. Syst. Evol. Microbiol.">
        <title>Methanoculleus sediminis sp. nov., a methanogen from sediments near a submarine mud volcano.</title>
        <authorList>
            <person name="Chen S.C."/>
            <person name="Chen M.F."/>
            <person name="Lai M.C."/>
            <person name="Weng C.Y."/>
            <person name="Wu S.Y."/>
            <person name="Lin S."/>
            <person name="Yang T.F."/>
            <person name="Chen P.C."/>
        </authorList>
    </citation>
    <scope>NUCLEOTIDE SEQUENCE [LARGE SCALE GENOMIC DNA]</scope>
    <source>
        <strain evidence="3 4">S3Fa</strain>
    </source>
</reference>
<dbReference type="STRING" id="1550566.SZ63_11615"/>
<dbReference type="PANTHER" id="PTHR46112">
    <property type="entry name" value="AMINOPEPTIDASE"/>
    <property type="match status" value="1"/>
</dbReference>
<gene>
    <name evidence="3" type="ORF">SZ63_11615</name>
</gene>
<dbReference type="SUPFAM" id="SSF55920">
    <property type="entry name" value="Creatinase/aminopeptidase"/>
    <property type="match status" value="1"/>
</dbReference>
<dbReference type="RefSeq" id="WP_048185853.1">
    <property type="nucleotide sequence ID" value="NZ_JXOJ01000008.1"/>
</dbReference>
<dbReference type="InterPro" id="IPR029149">
    <property type="entry name" value="Creatin/AminoP/Spt16_N"/>
</dbReference>
<dbReference type="Gene3D" id="3.40.350.10">
    <property type="entry name" value="Creatinase/prolidase N-terminal domain"/>
    <property type="match status" value="1"/>
</dbReference>
<organism evidence="3 4">
    <name type="scientific">Methanoculleus sediminis</name>
    <dbReference type="NCBI Taxonomy" id="1550566"/>
    <lineage>
        <taxon>Archaea</taxon>
        <taxon>Methanobacteriati</taxon>
        <taxon>Methanobacteriota</taxon>
        <taxon>Stenosarchaea group</taxon>
        <taxon>Methanomicrobia</taxon>
        <taxon>Methanomicrobiales</taxon>
        <taxon>Methanomicrobiaceae</taxon>
        <taxon>Methanoculleus</taxon>
    </lineage>
</organism>
<dbReference type="CDD" id="cd01066">
    <property type="entry name" value="APP_MetAP"/>
    <property type="match status" value="1"/>
</dbReference>
<feature type="domain" description="Creatinase N-terminal" evidence="2">
    <location>
        <begin position="13"/>
        <end position="136"/>
    </location>
</feature>
<dbReference type="PANTHER" id="PTHR46112:SF2">
    <property type="entry name" value="XAA-PRO AMINOPEPTIDASE P-RELATED"/>
    <property type="match status" value="1"/>
</dbReference>
<dbReference type="InterPro" id="IPR000587">
    <property type="entry name" value="Creatinase_N"/>
</dbReference>
<dbReference type="SUPFAM" id="SSF53092">
    <property type="entry name" value="Creatinase/prolidase N-terminal domain"/>
    <property type="match status" value="1"/>
</dbReference>
<protein>
    <submittedName>
        <fullName evidence="3">Peptidase M24</fullName>
    </submittedName>
</protein>
<evidence type="ECO:0000259" key="1">
    <source>
        <dbReference type="Pfam" id="PF00557"/>
    </source>
</evidence>
<evidence type="ECO:0000259" key="2">
    <source>
        <dbReference type="Pfam" id="PF01321"/>
    </source>
</evidence>
<evidence type="ECO:0000313" key="3">
    <source>
        <dbReference type="EMBL" id="KLK87238.1"/>
    </source>
</evidence>
<accession>A0A0H1QWA6</accession>
<dbReference type="InterPro" id="IPR036005">
    <property type="entry name" value="Creatinase/aminopeptidase-like"/>
</dbReference>
<dbReference type="InterPro" id="IPR050659">
    <property type="entry name" value="Peptidase_M24B"/>
</dbReference>
<dbReference type="Pfam" id="PF01321">
    <property type="entry name" value="Creatinase_N"/>
    <property type="match status" value="1"/>
</dbReference>
<dbReference type="PATRIC" id="fig|1550566.3.peg.2537"/>
<proteinExistence type="predicted"/>
<keyword evidence="4" id="KW-1185">Reference proteome</keyword>
<dbReference type="Proteomes" id="UP000035301">
    <property type="component" value="Unassembled WGS sequence"/>
</dbReference>
<dbReference type="OrthoDB" id="1346at2157"/>
<name>A0A0H1QWA6_9EURY</name>
<dbReference type="InterPro" id="IPR000994">
    <property type="entry name" value="Pept_M24"/>
</dbReference>
<dbReference type="Gene3D" id="3.90.230.10">
    <property type="entry name" value="Creatinase/methionine aminopeptidase superfamily"/>
    <property type="match status" value="1"/>
</dbReference>
<dbReference type="AlphaFoldDB" id="A0A0H1QWA6"/>